<dbReference type="EMBL" id="SMAG01000003">
    <property type="protein sequence ID" value="TCS94916.1"/>
    <property type="molecule type" value="Genomic_DNA"/>
</dbReference>
<gene>
    <name evidence="2" type="ORF">EDD58_103341</name>
</gene>
<feature type="transmembrane region" description="Helical" evidence="1">
    <location>
        <begin position="56"/>
        <end position="77"/>
    </location>
</feature>
<comment type="caution">
    <text evidence="2">The sequence shown here is derived from an EMBL/GenBank/DDBJ whole genome shotgun (WGS) entry which is preliminary data.</text>
</comment>
<evidence type="ECO:0000256" key="1">
    <source>
        <dbReference type="SAM" id="Phobius"/>
    </source>
</evidence>
<evidence type="ECO:0000313" key="2">
    <source>
        <dbReference type="EMBL" id="TCS94916.1"/>
    </source>
</evidence>
<reference evidence="2 3" key="1">
    <citation type="submission" date="2019-03" db="EMBL/GenBank/DDBJ databases">
        <title>Genomic Encyclopedia of Type Strains, Phase IV (KMG-IV): sequencing the most valuable type-strain genomes for metagenomic binning, comparative biology and taxonomic classification.</title>
        <authorList>
            <person name="Goeker M."/>
        </authorList>
    </citation>
    <scope>NUCLEOTIDE SEQUENCE [LARGE SCALE GENOMIC DNA]</scope>
    <source>
        <strain evidence="2 3">DSM 45707</strain>
    </source>
</reference>
<keyword evidence="1" id="KW-0472">Membrane</keyword>
<dbReference type="RefSeq" id="WP_131924294.1">
    <property type="nucleotide sequence ID" value="NZ_SMAG01000003.1"/>
</dbReference>
<evidence type="ECO:0000313" key="3">
    <source>
        <dbReference type="Proteomes" id="UP000294937"/>
    </source>
</evidence>
<name>A0A4R3LBM4_9BACL</name>
<dbReference type="Proteomes" id="UP000294937">
    <property type="component" value="Unassembled WGS sequence"/>
</dbReference>
<keyword evidence="1" id="KW-1133">Transmembrane helix</keyword>
<proteinExistence type="predicted"/>
<accession>A0A4R3LBM4</accession>
<organism evidence="2 3">
    <name type="scientific">Hazenella coriacea</name>
    <dbReference type="NCBI Taxonomy" id="1179467"/>
    <lineage>
        <taxon>Bacteria</taxon>
        <taxon>Bacillati</taxon>
        <taxon>Bacillota</taxon>
        <taxon>Bacilli</taxon>
        <taxon>Bacillales</taxon>
        <taxon>Thermoactinomycetaceae</taxon>
        <taxon>Hazenella</taxon>
    </lineage>
</organism>
<sequence length="121" mass="14117">MEFFEKLSFETVSGFATIGLFTLFLWMAGLVFLLFRELFSSDAFHIRDYLMKVLKWLLYSFEIVSYGGVIVGPIMAFKTEDEVFHYVMVTIAAIILSLICFQIRKRTMGFSFGRSKVRKHK</sequence>
<feature type="transmembrane region" description="Helical" evidence="1">
    <location>
        <begin position="12"/>
        <end position="35"/>
    </location>
</feature>
<dbReference type="AlphaFoldDB" id="A0A4R3LBM4"/>
<keyword evidence="1" id="KW-0812">Transmembrane</keyword>
<protein>
    <submittedName>
        <fullName evidence="2">Uncharacterized protein</fullName>
    </submittedName>
</protein>
<dbReference type="OrthoDB" id="2991025at2"/>
<keyword evidence="3" id="KW-1185">Reference proteome</keyword>
<feature type="transmembrane region" description="Helical" evidence="1">
    <location>
        <begin position="83"/>
        <end position="101"/>
    </location>
</feature>